<evidence type="ECO:0000313" key="2">
    <source>
        <dbReference type="EMBL" id="PBK58647.1"/>
    </source>
</evidence>
<dbReference type="EMBL" id="KZ293530">
    <property type="protein sequence ID" value="PBK58647.1"/>
    <property type="molecule type" value="Genomic_DNA"/>
</dbReference>
<keyword evidence="3" id="KW-1185">Reference proteome</keyword>
<sequence>MTPSSGESRTERPPTKRFHRAPGLLREDFEEQRAFVGWCYISCITTRNRIPLERQPFCMPQRASEERVQMY</sequence>
<dbReference type="Proteomes" id="UP000218334">
    <property type="component" value="Unassembled WGS sequence"/>
</dbReference>
<name>A0A2H3B213_9AGAR</name>
<feature type="region of interest" description="Disordered" evidence="1">
    <location>
        <begin position="1"/>
        <end position="23"/>
    </location>
</feature>
<gene>
    <name evidence="2" type="ORF">ARMSODRAFT_967546</name>
</gene>
<organism evidence="2 3">
    <name type="scientific">Armillaria solidipes</name>
    <dbReference type="NCBI Taxonomy" id="1076256"/>
    <lineage>
        <taxon>Eukaryota</taxon>
        <taxon>Fungi</taxon>
        <taxon>Dikarya</taxon>
        <taxon>Basidiomycota</taxon>
        <taxon>Agaricomycotina</taxon>
        <taxon>Agaricomycetes</taxon>
        <taxon>Agaricomycetidae</taxon>
        <taxon>Agaricales</taxon>
        <taxon>Marasmiineae</taxon>
        <taxon>Physalacriaceae</taxon>
        <taxon>Armillaria</taxon>
    </lineage>
</organism>
<protein>
    <submittedName>
        <fullName evidence="2">Uncharacterized protein</fullName>
    </submittedName>
</protein>
<evidence type="ECO:0000313" key="3">
    <source>
        <dbReference type="Proteomes" id="UP000218334"/>
    </source>
</evidence>
<evidence type="ECO:0000256" key="1">
    <source>
        <dbReference type="SAM" id="MobiDB-lite"/>
    </source>
</evidence>
<proteinExistence type="predicted"/>
<reference evidence="3" key="1">
    <citation type="journal article" date="2017" name="Nat. Ecol. Evol.">
        <title>Genome expansion and lineage-specific genetic innovations in the forest pathogenic fungi Armillaria.</title>
        <authorList>
            <person name="Sipos G."/>
            <person name="Prasanna A.N."/>
            <person name="Walter M.C."/>
            <person name="O'Connor E."/>
            <person name="Balint B."/>
            <person name="Krizsan K."/>
            <person name="Kiss B."/>
            <person name="Hess J."/>
            <person name="Varga T."/>
            <person name="Slot J."/>
            <person name="Riley R."/>
            <person name="Boka B."/>
            <person name="Rigling D."/>
            <person name="Barry K."/>
            <person name="Lee J."/>
            <person name="Mihaltcheva S."/>
            <person name="LaButti K."/>
            <person name="Lipzen A."/>
            <person name="Waldron R."/>
            <person name="Moloney N.M."/>
            <person name="Sperisen C."/>
            <person name="Kredics L."/>
            <person name="Vagvoelgyi C."/>
            <person name="Patrignani A."/>
            <person name="Fitzpatrick D."/>
            <person name="Nagy I."/>
            <person name="Doyle S."/>
            <person name="Anderson J.B."/>
            <person name="Grigoriev I.V."/>
            <person name="Gueldener U."/>
            <person name="Muensterkoetter M."/>
            <person name="Nagy L.G."/>
        </authorList>
    </citation>
    <scope>NUCLEOTIDE SEQUENCE [LARGE SCALE GENOMIC DNA]</scope>
    <source>
        <strain evidence="3">28-4</strain>
    </source>
</reference>
<accession>A0A2H3B213</accession>
<dbReference type="AlphaFoldDB" id="A0A2H3B213"/>